<name>A0A1M7M031_9GAMM</name>
<dbReference type="EMBL" id="BJXU01000157">
    <property type="protein sequence ID" value="GEN25683.1"/>
    <property type="molecule type" value="Genomic_DNA"/>
</dbReference>
<evidence type="ECO:0000313" key="9">
    <source>
        <dbReference type="Proteomes" id="UP000321726"/>
    </source>
</evidence>
<dbReference type="EMBL" id="FRCA01000015">
    <property type="protein sequence ID" value="SHM83982.1"/>
    <property type="molecule type" value="Genomic_DNA"/>
</dbReference>
<evidence type="ECO:0000256" key="2">
    <source>
        <dbReference type="ARBA" id="ARBA00005695"/>
    </source>
</evidence>
<dbReference type="InterPro" id="IPR030678">
    <property type="entry name" value="Peptide/Ni-bd"/>
</dbReference>
<dbReference type="Gene3D" id="3.10.105.10">
    <property type="entry name" value="Dipeptide-binding Protein, Domain 3"/>
    <property type="match status" value="1"/>
</dbReference>
<dbReference type="Proteomes" id="UP000184123">
    <property type="component" value="Unassembled WGS sequence"/>
</dbReference>
<dbReference type="Pfam" id="PF00496">
    <property type="entry name" value="SBP_bac_5"/>
    <property type="match status" value="1"/>
</dbReference>
<evidence type="ECO:0000256" key="3">
    <source>
        <dbReference type="ARBA" id="ARBA00022448"/>
    </source>
</evidence>
<comment type="similarity">
    <text evidence="2">Belongs to the bacterial solute-binding protein 5 family.</text>
</comment>
<reference evidence="6 9" key="2">
    <citation type="submission" date="2019-07" db="EMBL/GenBank/DDBJ databases">
        <title>Whole genome shotgun sequence of Halomonas cupida NBRC 102219.</title>
        <authorList>
            <person name="Hosoyama A."/>
            <person name="Uohara A."/>
            <person name="Ohji S."/>
            <person name="Ichikawa N."/>
        </authorList>
    </citation>
    <scope>NUCLEOTIDE SEQUENCE [LARGE SCALE GENOMIC DNA]</scope>
    <source>
        <strain evidence="6 9">NBRC 102219</strain>
    </source>
</reference>
<keyword evidence="4" id="KW-0732">Signal</keyword>
<proteinExistence type="inferred from homology"/>
<dbReference type="FunFam" id="3.90.76.10:FF:000001">
    <property type="entry name" value="Oligopeptide ABC transporter substrate-binding protein"/>
    <property type="match status" value="1"/>
</dbReference>
<evidence type="ECO:0000313" key="6">
    <source>
        <dbReference type="EMBL" id="GEN25683.1"/>
    </source>
</evidence>
<dbReference type="GO" id="GO:0015833">
    <property type="term" value="P:peptide transport"/>
    <property type="evidence" value="ECO:0007669"/>
    <property type="project" value="TreeGrafter"/>
</dbReference>
<protein>
    <submittedName>
        <fullName evidence="7">Oligopeptide transport system substrate-binding protein</fullName>
    </submittedName>
    <submittedName>
        <fullName evidence="6">Peptide ABC transporter substrate-binding protein</fullName>
    </submittedName>
</protein>
<sequence>MSSKDMSFRDMSPWDMIRRLALTASLALSTTVISTTAASATLQVGNGAEPGTLDPQKVNGNWETRITRSLFDRLLNYAPDGSLEPGLAERWEVSEDGKRYTFHLREALWSDGEPITADDAVFALRRVLDPATANHNANLYYPIVGAREINAGKVDGESLGVTALDDHTLEIRLVEPTAWFVQALAMSEAAPLPEHLLSSGTDWTRPGVMVSSGPFVLTDWRPQDHIDVARNPHYYAVDEVALDGITFHAIEDPASALNRFRAGDLDISYSGVPSARFDWVQQHLPESLQVGPLLGSYFYMINLREGTPLADTRVREALNLALRREVITDQLLGIGQTPSWWYVPRAVSGAPDSRLAFADWPMEQRLARAEQLLDEAGYGPEHPLQLSLAYNTLDDHRKIAVAIAAMWKPLGIELELINREAAVHYATVRQADFELARYGLIATVDDAYDFLNAYASGGSAARSTGFHDEEYDDLVRRSSAELDPQRRRQLVGSAEQRLLDANVLLPIYDYVSVHLVAPHVRGWQSTPLDVHPLRYVSLKTQNDTSQ</sequence>
<dbReference type="Gene3D" id="3.90.76.10">
    <property type="entry name" value="Dipeptide-binding Protein, Domain 1"/>
    <property type="match status" value="1"/>
</dbReference>
<feature type="domain" description="Solute-binding protein family 5" evidence="5">
    <location>
        <begin position="83"/>
        <end position="459"/>
    </location>
</feature>
<dbReference type="InterPro" id="IPR039424">
    <property type="entry name" value="SBP_5"/>
</dbReference>
<comment type="subcellular location">
    <subcellularLocation>
        <location evidence="1">Cell envelope</location>
    </subcellularLocation>
</comment>
<dbReference type="STRING" id="44933.SAMN05660971_04016"/>
<evidence type="ECO:0000256" key="4">
    <source>
        <dbReference type="ARBA" id="ARBA00022729"/>
    </source>
</evidence>
<dbReference type="RefSeq" id="WP_234987119.1">
    <property type="nucleotide sequence ID" value="NZ_BJXU01000157.1"/>
</dbReference>
<dbReference type="GO" id="GO:0043190">
    <property type="term" value="C:ATP-binding cassette (ABC) transporter complex"/>
    <property type="evidence" value="ECO:0007669"/>
    <property type="project" value="InterPro"/>
</dbReference>
<evidence type="ECO:0000313" key="7">
    <source>
        <dbReference type="EMBL" id="SHM83982.1"/>
    </source>
</evidence>
<dbReference type="PIRSF" id="PIRSF002741">
    <property type="entry name" value="MppA"/>
    <property type="match status" value="1"/>
</dbReference>
<dbReference type="CDD" id="cd08504">
    <property type="entry name" value="PBP2_OppA"/>
    <property type="match status" value="1"/>
</dbReference>
<dbReference type="PANTHER" id="PTHR30290:SF10">
    <property type="entry name" value="PERIPLASMIC OLIGOPEPTIDE-BINDING PROTEIN-RELATED"/>
    <property type="match status" value="1"/>
</dbReference>
<evidence type="ECO:0000313" key="8">
    <source>
        <dbReference type="Proteomes" id="UP000184123"/>
    </source>
</evidence>
<keyword evidence="3" id="KW-0813">Transport</keyword>
<dbReference type="SUPFAM" id="SSF53850">
    <property type="entry name" value="Periplasmic binding protein-like II"/>
    <property type="match status" value="1"/>
</dbReference>
<dbReference type="Proteomes" id="UP000321726">
    <property type="component" value="Unassembled WGS sequence"/>
</dbReference>
<gene>
    <name evidence="6" type="ORF">HCU01_36320</name>
    <name evidence="7" type="ORF">SAMN05660971_04016</name>
</gene>
<accession>A0A1M7M031</accession>
<dbReference type="PANTHER" id="PTHR30290">
    <property type="entry name" value="PERIPLASMIC BINDING COMPONENT OF ABC TRANSPORTER"/>
    <property type="match status" value="1"/>
</dbReference>
<keyword evidence="9" id="KW-1185">Reference proteome</keyword>
<dbReference type="InterPro" id="IPR000914">
    <property type="entry name" value="SBP_5_dom"/>
</dbReference>
<dbReference type="Gene3D" id="3.40.190.10">
    <property type="entry name" value="Periplasmic binding protein-like II"/>
    <property type="match status" value="1"/>
</dbReference>
<organism evidence="7 8">
    <name type="scientific">Halomonas cupida</name>
    <dbReference type="NCBI Taxonomy" id="44933"/>
    <lineage>
        <taxon>Bacteria</taxon>
        <taxon>Pseudomonadati</taxon>
        <taxon>Pseudomonadota</taxon>
        <taxon>Gammaproteobacteria</taxon>
        <taxon>Oceanospirillales</taxon>
        <taxon>Halomonadaceae</taxon>
        <taxon>Halomonas</taxon>
    </lineage>
</organism>
<dbReference type="GO" id="GO:1904680">
    <property type="term" value="F:peptide transmembrane transporter activity"/>
    <property type="evidence" value="ECO:0007669"/>
    <property type="project" value="TreeGrafter"/>
</dbReference>
<reference evidence="7 8" key="1">
    <citation type="submission" date="2016-11" db="EMBL/GenBank/DDBJ databases">
        <authorList>
            <person name="Jaros S."/>
            <person name="Januszkiewicz K."/>
            <person name="Wedrychowicz H."/>
        </authorList>
    </citation>
    <scope>NUCLEOTIDE SEQUENCE [LARGE SCALE GENOMIC DNA]</scope>
    <source>
        <strain evidence="7 8">DSM 4740</strain>
    </source>
</reference>
<evidence type="ECO:0000259" key="5">
    <source>
        <dbReference type="Pfam" id="PF00496"/>
    </source>
</evidence>
<evidence type="ECO:0000256" key="1">
    <source>
        <dbReference type="ARBA" id="ARBA00004196"/>
    </source>
</evidence>
<dbReference type="GO" id="GO:0030288">
    <property type="term" value="C:outer membrane-bounded periplasmic space"/>
    <property type="evidence" value="ECO:0007669"/>
    <property type="project" value="TreeGrafter"/>
</dbReference>
<dbReference type="AlphaFoldDB" id="A0A1M7M031"/>